<comment type="similarity">
    <text evidence="1">Belongs to the 'GDXG' lipolytic enzyme family.</text>
</comment>
<sequence>MPDHSSSRSPMVDPYEFLQITPNPDGTITRDPNRYAKTAPTPDPTNPTTSVLSKDINVNQSKTTSVRVFLPLSALRSSSTSSPGKKLPLIVYHHGGGFINCSATSTIFHEFCSNIAADVGAVVVSVDYRLAPEHRLPAAYDDSVEVLRWVNNTDEVWLRDYADYTNCYIMGSSAGANIAYTVGLRVSEIACVSDLESLTIRGLILHHPFIGGNRLTESELRMINDPHLPLCVSDLMWRLSLPERVDRDHEYCNPTAEGGSQHLENINRLGWRVLVTGCEGDPLIDRQIQMTKMMLHKGITVIERFSEGGYHVVELKDISRAKSLHVTLKGFISDTKNTVNPGQLDPYKHIHIVQNSDGTFTRTLQLPEVEATFDPNSPTNVLTKDISVNPANNTWVRIYLPRKAVDSPVTEKLPLVLYFHGGGFVLFSAASKLIHDYCCQIACELDVIVVSLEYRLAPEHRLPAAYDDAVETLHWTRTADEQWLREWADYGKCFLMGSSAGGNIAYQVGLRGATVDDLEPLKIKGLILQQPFFGGVKRTESEMRLANDALLPLTVTDLLWNLSLPVGTDRDHEFSNPTVGGGSKELDLIRSLEWAVMITGSDGDPLVDKQKEAAKLMKEKGIRIASHFDEGGSHGDHTEPHKAMAFLMSMKEFILAAVNE</sequence>
<dbReference type="PANTHER" id="PTHR23024:SF546">
    <property type="entry name" value="CARBOXYLESTERASE 120-RELATED"/>
    <property type="match status" value="1"/>
</dbReference>
<feature type="domain" description="Alpha/beta hydrolase fold-3" evidence="3">
    <location>
        <begin position="90"/>
        <end position="313"/>
    </location>
</feature>
<evidence type="ECO:0000313" key="5">
    <source>
        <dbReference type="Proteomes" id="UP001159364"/>
    </source>
</evidence>
<feature type="domain" description="Alpha/beta hydrolase fold-3" evidence="3">
    <location>
        <begin position="416"/>
        <end position="635"/>
    </location>
</feature>
<dbReference type="PANTHER" id="PTHR23024">
    <property type="entry name" value="ARYLACETAMIDE DEACETYLASE"/>
    <property type="match status" value="1"/>
</dbReference>
<name>A0AAV8SL18_9ROSI</name>
<dbReference type="InterPro" id="IPR029058">
    <property type="entry name" value="AB_hydrolase_fold"/>
</dbReference>
<feature type="region of interest" description="Disordered" evidence="2">
    <location>
        <begin position="1"/>
        <end position="51"/>
    </location>
</feature>
<evidence type="ECO:0000259" key="3">
    <source>
        <dbReference type="Pfam" id="PF07859"/>
    </source>
</evidence>
<protein>
    <recommendedName>
        <fullName evidence="3">Alpha/beta hydrolase fold-3 domain-containing protein</fullName>
    </recommendedName>
</protein>
<organism evidence="4 5">
    <name type="scientific">Erythroxylum novogranatense</name>
    <dbReference type="NCBI Taxonomy" id="1862640"/>
    <lineage>
        <taxon>Eukaryota</taxon>
        <taxon>Viridiplantae</taxon>
        <taxon>Streptophyta</taxon>
        <taxon>Embryophyta</taxon>
        <taxon>Tracheophyta</taxon>
        <taxon>Spermatophyta</taxon>
        <taxon>Magnoliopsida</taxon>
        <taxon>eudicotyledons</taxon>
        <taxon>Gunneridae</taxon>
        <taxon>Pentapetalae</taxon>
        <taxon>rosids</taxon>
        <taxon>fabids</taxon>
        <taxon>Malpighiales</taxon>
        <taxon>Erythroxylaceae</taxon>
        <taxon>Erythroxylum</taxon>
    </lineage>
</organism>
<gene>
    <name evidence="4" type="ORF">K2173_008657</name>
</gene>
<dbReference type="Pfam" id="PF07859">
    <property type="entry name" value="Abhydrolase_3"/>
    <property type="match status" value="2"/>
</dbReference>
<evidence type="ECO:0000256" key="2">
    <source>
        <dbReference type="SAM" id="MobiDB-lite"/>
    </source>
</evidence>
<dbReference type="InterPro" id="IPR050466">
    <property type="entry name" value="Carboxylest/Gibb_receptor"/>
</dbReference>
<keyword evidence="5" id="KW-1185">Reference proteome</keyword>
<dbReference type="Gene3D" id="3.40.50.1820">
    <property type="entry name" value="alpha/beta hydrolase"/>
    <property type="match status" value="2"/>
</dbReference>
<comment type="caution">
    <text evidence="4">The sequence shown here is derived from an EMBL/GenBank/DDBJ whole genome shotgun (WGS) entry which is preliminary data.</text>
</comment>
<accession>A0AAV8SL18</accession>
<evidence type="ECO:0000313" key="4">
    <source>
        <dbReference type="EMBL" id="KAJ8752922.1"/>
    </source>
</evidence>
<dbReference type="SUPFAM" id="SSF53474">
    <property type="entry name" value="alpha/beta-Hydrolases"/>
    <property type="match status" value="2"/>
</dbReference>
<evidence type="ECO:0000256" key="1">
    <source>
        <dbReference type="ARBA" id="ARBA00010515"/>
    </source>
</evidence>
<dbReference type="EMBL" id="JAIWQS010000010">
    <property type="protein sequence ID" value="KAJ8752922.1"/>
    <property type="molecule type" value="Genomic_DNA"/>
</dbReference>
<dbReference type="Proteomes" id="UP001159364">
    <property type="component" value="Linkage Group LG10"/>
</dbReference>
<dbReference type="GO" id="GO:0016787">
    <property type="term" value="F:hydrolase activity"/>
    <property type="evidence" value="ECO:0007669"/>
    <property type="project" value="InterPro"/>
</dbReference>
<dbReference type="AlphaFoldDB" id="A0AAV8SL18"/>
<reference evidence="4 5" key="1">
    <citation type="submission" date="2021-09" db="EMBL/GenBank/DDBJ databases">
        <title>Genomic insights and catalytic innovation underlie evolution of tropane alkaloids biosynthesis.</title>
        <authorList>
            <person name="Wang Y.-J."/>
            <person name="Tian T."/>
            <person name="Huang J.-P."/>
            <person name="Huang S.-X."/>
        </authorList>
    </citation>
    <scope>NUCLEOTIDE SEQUENCE [LARGE SCALE GENOMIC DNA]</scope>
    <source>
        <strain evidence="4">KIB-2018</strain>
        <tissue evidence="4">Leaf</tissue>
    </source>
</reference>
<dbReference type="InterPro" id="IPR013094">
    <property type="entry name" value="AB_hydrolase_3"/>
</dbReference>
<proteinExistence type="inferred from homology"/>